<evidence type="ECO:0000313" key="3">
    <source>
        <dbReference type="EMBL" id="KAG0275055.1"/>
    </source>
</evidence>
<dbReference type="EMBL" id="JAAAIM010001910">
    <property type="protein sequence ID" value="KAG0275055.1"/>
    <property type="molecule type" value="Genomic_DNA"/>
</dbReference>
<keyword evidence="4" id="KW-1185">Reference proteome</keyword>
<reference evidence="3 4" key="1">
    <citation type="journal article" date="2020" name="Fungal Divers.">
        <title>Resolving the Mortierellaceae phylogeny through synthesis of multi-gene phylogenetics and phylogenomics.</title>
        <authorList>
            <person name="Vandepol N."/>
            <person name="Liber J."/>
            <person name="Desiro A."/>
            <person name="Na H."/>
            <person name="Kennedy M."/>
            <person name="Barry K."/>
            <person name="Grigoriev I.V."/>
            <person name="Miller A.N."/>
            <person name="O'Donnell K."/>
            <person name="Stajich J.E."/>
            <person name="Bonito G."/>
        </authorList>
    </citation>
    <scope>NUCLEOTIDE SEQUENCE [LARGE SCALE GENOMIC DNA]</scope>
    <source>
        <strain evidence="3 4">AD045</strain>
    </source>
</reference>
<protein>
    <submittedName>
        <fullName evidence="3">Uncharacterized protein</fullName>
    </submittedName>
</protein>
<keyword evidence="2" id="KW-0732">Signal</keyword>
<feature type="region of interest" description="Disordered" evidence="1">
    <location>
        <begin position="32"/>
        <end position="54"/>
    </location>
</feature>
<dbReference type="Proteomes" id="UP001194696">
    <property type="component" value="Unassembled WGS sequence"/>
</dbReference>
<proteinExistence type="predicted"/>
<sequence length="118" mass="11283">MKFATTSIIAAAVLALGASATKPTSSVVTVTLPGSNSTASPTESATSSSSGISTATETATITVPIITTITIGVPTVISTTVMPSGTPSPGGGNAGNAIQAPVKAMMAIGGVAALAQFF</sequence>
<organism evidence="3 4">
    <name type="scientific">Linnemannia gamsii</name>
    <dbReference type="NCBI Taxonomy" id="64522"/>
    <lineage>
        <taxon>Eukaryota</taxon>
        <taxon>Fungi</taxon>
        <taxon>Fungi incertae sedis</taxon>
        <taxon>Mucoromycota</taxon>
        <taxon>Mortierellomycotina</taxon>
        <taxon>Mortierellomycetes</taxon>
        <taxon>Mortierellales</taxon>
        <taxon>Mortierellaceae</taxon>
        <taxon>Linnemannia</taxon>
    </lineage>
</organism>
<feature type="chain" id="PRO_5047046928" evidence="2">
    <location>
        <begin position="21"/>
        <end position="118"/>
    </location>
</feature>
<evidence type="ECO:0000256" key="2">
    <source>
        <dbReference type="SAM" id="SignalP"/>
    </source>
</evidence>
<evidence type="ECO:0000313" key="4">
    <source>
        <dbReference type="Proteomes" id="UP001194696"/>
    </source>
</evidence>
<feature type="compositionally biased region" description="Low complexity" evidence="1">
    <location>
        <begin position="37"/>
        <end position="54"/>
    </location>
</feature>
<comment type="caution">
    <text evidence="3">The sequence shown here is derived from an EMBL/GenBank/DDBJ whole genome shotgun (WGS) entry which is preliminary data.</text>
</comment>
<feature type="signal peptide" evidence="2">
    <location>
        <begin position="1"/>
        <end position="20"/>
    </location>
</feature>
<accession>A0ABQ7JIM1</accession>
<evidence type="ECO:0000256" key="1">
    <source>
        <dbReference type="SAM" id="MobiDB-lite"/>
    </source>
</evidence>
<name>A0ABQ7JIM1_9FUNG</name>
<gene>
    <name evidence="3" type="ORF">BGZ96_003973</name>
</gene>